<dbReference type="SMART" id="SM00333">
    <property type="entry name" value="TUDOR"/>
    <property type="match status" value="16"/>
</dbReference>
<feature type="compositionally biased region" description="Acidic residues" evidence="1">
    <location>
        <begin position="3211"/>
        <end position="3236"/>
    </location>
</feature>
<feature type="domain" description="Tudor" evidence="2">
    <location>
        <begin position="949"/>
        <end position="1008"/>
    </location>
</feature>
<dbReference type="PANTHER" id="PTHR22948">
    <property type="entry name" value="TUDOR DOMAIN CONTAINING PROTEIN"/>
    <property type="match status" value="1"/>
</dbReference>
<feature type="compositionally biased region" description="Acidic residues" evidence="1">
    <location>
        <begin position="3373"/>
        <end position="3388"/>
    </location>
</feature>
<feature type="region of interest" description="Disordered" evidence="1">
    <location>
        <begin position="3174"/>
        <end position="3451"/>
    </location>
</feature>
<feature type="region of interest" description="Disordered" evidence="1">
    <location>
        <begin position="2339"/>
        <end position="2396"/>
    </location>
</feature>
<dbReference type="Gene3D" id="2.40.50.90">
    <property type="match status" value="12"/>
</dbReference>
<feature type="compositionally biased region" description="Acidic residues" evidence="1">
    <location>
        <begin position="3244"/>
        <end position="3265"/>
    </location>
</feature>
<feature type="region of interest" description="Disordered" evidence="1">
    <location>
        <begin position="4001"/>
        <end position="4035"/>
    </location>
</feature>
<reference evidence="3" key="1">
    <citation type="submission" date="2023-08" db="EMBL/GenBank/DDBJ databases">
        <authorList>
            <person name="Adameyko K."/>
            <person name="Kravchuk O."/>
            <person name="Lyupina Y."/>
        </authorList>
    </citation>
    <scope>NUCLEOTIDE SEQUENCE</scope>
</reference>
<protein>
    <submittedName>
        <fullName evidence="3">Tudor domain-containing protein-like protein</fullName>
    </submittedName>
</protein>
<feature type="compositionally biased region" description="Basic and acidic residues" evidence="1">
    <location>
        <begin position="2890"/>
        <end position="2904"/>
    </location>
</feature>
<feature type="domain" description="Tudor" evidence="2">
    <location>
        <begin position="1341"/>
        <end position="1403"/>
    </location>
</feature>
<feature type="domain" description="Tudor" evidence="2">
    <location>
        <begin position="160"/>
        <end position="219"/>
    </location>
</feature>
<feature type="domain" description="Tudor" evidence="2">
    <location>
        <begin position="746"/>
        <end position="804"/>
    </location>
</feature>
<feature type="compositionally biased region" description="Acidic residues" evidence="1">
    <location>
        <begin position="3408"/>
        <end position="3432"/>
    </location>
</feature>
<proteinExistence type="evidence at transcript level"/>
<feature type="domain" description="Tudor" evidence="2">
    <location>
        <begin position="1590"/>
        <end position="1649"/>
    </location>
</feature>
<feature type="compositionally biased region" description="Basic and acidic residues" evidence="1">
    <location>
        <begin position="2911"/>
        <end position="2922"/>
    </location>
</feature>
<sequence>MEFSDKNVLDVHEDGHLVLALPETPQAQRTVCILGDFVPTEGKWTAQTVNLLKSLVLNKTVSGTMFQTQNSSHQPMVIIFTDSTRTEYISSTLCKAGCGQIRFLPPFATLGEEAAAFTSFVLDRSSFWLQREDSTILSFQEEMDEVYSKPSALSPLPSSSVYEGVACVAVHSETGCFCRAEIVRVPSPGAVEVLFVDYGDRHTYPPANLYAVLPPFALLEAQAIHCQTGEPNNSESSPKFSDFVANQRLLTKFAQVEPATDCRSNVVWFVTVKNTATNEVWSDKVPSVAGGAFGRVSLQIGSTHTVYVSYCDSPDSIWLQLKDGSSNLDRIATDISSMLDRSALLEIASPAVGTRCCAVSALDGIWYRGEIIVMDSDYPTATVQFVDYGNQEVVSCDQITSLPDDLASISAQAIKVALSGVKPCGLLKGWDQETTLRLQDLVTEKELLCKVVATDTSSGKPLVKLTYEQNGVINVASELAKRNLCCYVDFEAKGHGDPIQSLVPVLKAPADVFISSLTSAVEFWVQLAENWSKLTDLDSAMTAHYATPARALLSPDQLKVGTLCAAQFSLDGAWYRAEITSLSQQQEAVVRFFDFGNSESKRASELFVLSPSFADLPKQAVLCVLAGLETSTSSPETATSRLQKYLDVQLVGVFERCTPGGAYHVRLIDTAGGREVHLSSTAPDTAEVAAATVSMPTTGAPFESRITYVESPTEFYAQFTKWESDLNSQLEDMYEHYTSTECGSGNVRENSVCAALFEEDSNWYRARVLSISKTKARVFFVDYGNKVEVDLANLRALNVKFTSLPHQALLCSLDSKNKVLLPNAKETIELATADKVVLVTPTGKMQGPAHLVNVRIGTTDLCSEVMTVALDSASPQGTLKPVSSQSTGKRKLQFSDLRSNSVHKLFLIVWESDSAVACQFADSHLELEVLSGGLNSYYSTKTNLSPPPSISSGDFVCAKFPEDDCWYRALVKKSCHGDQFEVLYLDFGNQATVSKHHIRELDEQFCTTLVQTIVCCFSSPVQSQLSDREDMEVRVLKQIDQLRYSVELAPHTGSVKASVPSLAAPTIIPLALSSVRESGFIDIQVTFAASPMLFYCQDQSCTAHLEKLVEQLNHHCMQLPPRQQPKVSDICVAKFTQDGSWYRARIQSVDLKQGLVGVQFVDYGNADTVPTAHVCDLPLDFSYLPQQAIPCMLSGVFKPTEGWSQSALDIFENLVVEKSFVAEIKGKNSMEGSDQSILVVELLDDDVLLKETFLREVEGFVSRDSQAAGSKDHAPVSLMPYPLLDLETGRTLQAEVTHVESPSSFYLQPFSTEEDLCRVNERIGQAVSDASRSTARLPAGDLSSGAPCLVQFSVDQQWYRGLVERKTEKAGQQSWRVRFVDFGNTEVFTSPSSLLPCPADLLAIPALSLQCALHGVDPMLGVKGWSRLVVTSFTEMLLNKEVEFSILRQDALLAQIKLSLDGRDVRDSFVRSDLVGVLPDIDIVVEAKAPSEDLYLSTASSQVDTNSPAIPSSRQSSDCGDVAMATQSLATAFTYPPPPSNGCKLNVIVSHAESPISFYCQDLKGIDAFSVFGDQLSAYCSSCQPGIQGPLLPGQPCAAKYSLNEEWYRAEVLEITSKDKVLVQFVDFGNSETVSFSELVSLQSEHFSIPTQAFWCSITADFTQQYSDSETERFVSMVSDNEFELTVQSSDEGSLVVSLVDEKGDNVNPTVSKSNTTPVGSGPRVYTSAKVDSAETGPEQALQYTYPAPPAKGTSLKVTVAHVSSPLDFYCQRVETAEDLDKVMNDLDTFCRSGQPKRSPRLEVGLPVGAVYSGDEYWYRAEVVEASSGGAAGDVLVQYIDYGNTELVKSATLLSLPPSLLALPVQGLWCSLSGDFTCEHSEAEVEQFKGICGAGTEFTMLVKSVEQDSLIVSLCDSHGKEIVLSGKPSPSQVEAQQDICFSYPSPLTTGTKMAVEVTHVVSPVDFYCVPESELASLSSLTEELFDCAQEMTSKSLSPQVGSPCASIYEGDWYRCEVTSAQDDQFTVQFVDYGNSQTVGGGEVFPLSQRHVAMAAKAYWCSITSDMDRVFSESEIDEFRNQIEYQTFEMEVCFSEDNSAVVKLQDSNGKEVSLAESVSEKVETGTAKPIEAPTTALQPVHPDAARSSDVGFVSLEPPTAGVPVRVFVTHAVSPVDFYCQLTSSTAELDSLLAELADCCSGSGGPDGGERQWAEGTPCAALSSDGTWYRAEVSETRAETATVFFVDYGNSESDIPLSNLRLLLPAHLALATQALWCSVSYNFEFSFSQSDCASFVQSVTEQEFIMKVLSSEGDSLVVELLEAESGAVLFQDLCQPLTDSSREETVKISEDLPKAAEKEQGAGKEDRGIRLKDLLKPLEGEEEGEADEQALSSKAYPTRQMPAVGSRIQVEVTQVDSPASVYCQDLACSGTFEQLQKDLQAHCTAAQLAPLETVTVGQPCIVSSTVQSLWCRGEVAQELEEEDSEEDGDKNSLVEVFLVDFGQTELVPRSKLMALPENFISRPSFALWCSLTLNFDCKFGEDDIEQFSVILTNQVFELTVLSVMGETLVVSIRDEEGYQVGTKFSDSRKRVAEEDDDDEGNIDADLPNLIATERGYAMRGVDFTTAPIVFKWPLKANIGDKVEVYVSIVESASSFYGQPLHLSEELDQMMNLVGEKLEGLPPISLDRVSVGVVCGARITLDDSWYRAVIEDVGEGVEEVRVRYIDYGNTERLPVQRLVELPAELLNYQSQIFHFSCLSPEEIASLAQAATCDDPDGDVEAVFKDLVAIGGNYQATIRKEISRGKYYVSLFDESGSKVQVPHVALRQEEAAIVSREKEDVVLKDEDQLQGEDGGIKEDITDAEVESITCRISVEELLTKGIVEEALDVAQIVQEEKSDSSIDQHHDPPIPVPHLGDKGEMGQEDHDSNDDEEDDDESSSGSDRSSPPVVPFKLSFGVKEILKVKVSAVESPSVMYLQRSDCQTELRTLIVDIQQYTLTTRGTESREGAFYTSSSPPSVGEFVLAKAEDGEEWRRGEVTRGYSPQANTCTVYFIDHGTTRDTPLPCVQFCPKMLLMLPQQAIMCCLADVPRREAWPDEYTRLIRPHINEGGEGLLQAEVVLPSVEGMRPFVRLINLATKVDLSNVILEQLDKECDEGGFHGSDELGYSPDITKEEQEVCLSEDNDREREDKPDADPDVDELKPTAKEEEVKGEEAVEEEKEESEDENEGSDVVEQEDEQFLAERKESEEEESEGDKEESEVVEQEDEQFLAERKESEEEESEGDKEESEVVEQEDEQFLADRKESEEEESEGDREESEVVEQEDEQFLAERKESEEEESEGDREESEVVEQEDEQFLREKEDDDKLPEVQKDKTEEAVEESGDENQESDVVEEGDKGLLEEQDGEQPGLEKEEGEQENNEEDEFYDTQEDLTEEESGSGSGDVVGYDPSEYTTSLPPRAVLEPEATVSVRLSSADAPTALFCHPTDQAGKLDSAMEKLNSFYNGLNPFDFNLQEEPKAGEIVCIRTWEEEGDDDDDSCTWYRASVVEISYDVDNDDDDDCRDGSPVVTVECVDYGTVEAGGLADVRKLAVEFGGDPPLGLQCGLSGVQSPSGDGLFSEACVDYLNTFVDVEEVLSLRVLQVLKDNKYEVVMTTKGGRLVNQALIDAGFCIATKGSMVTTPISPPKKQSIEVESGSPIGSTLSPPPKETVSAETSSVDDTIPLPAEGLLPENSSHTDSNAEAGESVSDSPLNHPDLSTVDGAQEEVQKCGVSPKGDDKSAVSCESLVGRVLKLDSSSFDVISTPSESAIPVAMDQSFLDNTLQDDKPDEEVGKNPSVQFTQAEAEEQTDALVDTAKSVPLPSRDEEELSSFSSPSKESTKPETDSEQLQSPSTQPDILSCQPNNGKANSETFSKKPTASNFLIAHTAASIEGLLSNAVSPPRPLGHSRSLHTSPTATPMVQPGMGRSISVSSSPRHTRMVPGQSSAMSLASPPFMSVGVSSFDPSSTQSFGQMMPLPPSSSSSSSSSAGSSSHMLSPAHSQGFTDTCPSMMFNPGERLDLVLVKSDSPDNFVCQPNASQKLLRLLMEEMAQFVRVNERVPSPTVEELSGGHCFLCQNHEDKLWYRAEVISVDPSTNSVQVFLLDAGSVIQAGLHDLQPLPLRFSALNRQAVLCSLAHVGPVDTPGEWGPEVVDRLAALLAALPSIAACVVEVIADRPNAVSLQVETDSGTDLADQLVEEGLAAPRLSKL</sequence>
<feature type="region of interest" description="Disordered" evidence="1">
    <location>
        <begin position="2890"/>
        <end position="2945"/>
    </location>
</feature>
<dbReference type="InterPro" id="IPR002999">
    <property type="entry name" value="Tudor"/>
</dbReference>
<feature type="compositionally biased region" description="Acidic residues" evidence="1">
    <location>
        <begin position="2923"/>
        <end position="2934"/>
    </location>
</feature>
<evidence type="ECO:0000313" key="3">
    <source>
        <dbReference type="EMBL" id="WNS50065.1"/>
    </source>
</evidence>
<dbReference type="EMBL" id="OR460142">
    <property type="protein sequence ID" value="WNS50065.1"/>
    <property type="molecule type" value="mRNA"/>
</dbReference>
<dbReference type="InterPro" id="IPR035437">
    <property type="entry name" value="SNase_OB-fold_sf"/>
</dbReference>
<evidence type="ECO:0000259" key="2">
    <source>
        <dbReference type="PROSITE" id="PS50304"/>
    </source>
</evidence>
<feature type="domain" description="Tudor" evidence="2">
    <location>
        <begin position="1997"/>
        <end position="2053"/>
    </location>
</feature>
<accession>A0AA96MNU2</accession>
<feature type="domain" description="Tudor" evidence="2">
    <location>
        <begin position="557"/>
        <end position="616"/>
    </location>
</feature>
<feature type="domain" description="Tudor" evidence="2">
    <location>
        <begin position="349"/>
        <end position="409"/>
    </location>
</feature>
<feature type="compositionally biased region" description="Basic and acidic residues" evidence="1">
    <location>
        <begin position="3362"/>
        <end position="3372"/>
    </location>
</feature>
<dbReference type="InterPro" id="IPR050621">
    <property type="entry name" value="Tudor_domain_containing"/>
</dbReference>
<feature type="domain" description="Tudor" evidence="2">
    <location>
        <begin position="1801"/>
        <end position="1863"/>
    </location>
</feature>
<evidence type="ECO:0000256" key="1">
    <source>
        <dbReference type="SAM" id="MobiDB-lite"/>
    </source>
</evidence>
<feature type="domain" description="Tudor" evidence="2">
    <location>
        <begin position="2685"/>
        <end position="2745"/>
    </location>
</feature>
<feature type="domain" description="Tudor" evidence="2">
    <location>
        <begin position="4100"/>
        <end position="4161"/>
    </location>
</feature>
<feature type="compositionally biased region" description="Basic and acidic residues" evidence="1">
    <location>
        <begin position="3179"/>
        <end position="3210"/>
    </location>
</feature>
<dbReference type="Pfam" id="PF00567">
    <property type="entry name" value="TUDOR"/>
    <property type="match status" value="16"/>
</dbReference>
<feature type="compositionally biased region" description="Acidic residues" evidence="1">
    <location>
        <begin position="3331"/>
        <end position="3350"/>
    </location>
</feature>
<feature type="compositionally biased region" description="Basic and acidic residues" evidence="1">
    <location>
        <begin position="2339"/>
        <end position="2377"/>
    </location>
</feature>
<dbReference type="PANTHER" id="PTHR22948:SF29">
    <property type="entry name" value="FI02030P-RELATED"/>
    <property type="match status" value="1"/>
</dbReference>
<dbReference type="Gene3D" id="2.30.30.140">
    <property type="match status" value="16"/>
</dbReference>
<feature type="domain" description="Tudor" evidence="2">
    <location>
        <begin position="2451"/>
        <end position="2520"/>
    </location>
</feature>
<feature type="region of interest" description="Disordered" evidence="1">
    <location>
        <begin position="3934"/>
        <end position="3981"/>
    </location>
</feature>
<feature type="region of interest" description="Disordered" evidence="1">
    <location>
        <begin position="3676"/>
        <end position="3752"/>
    </location>
</feature>
<dbReference type="PROSITE" id="PS50304">
    <property type="entry name" value="TUDOR"/>
    <property type="match status" value="14"/>
</dbReference>
<feature type="compositionally biased region" description="Acidic residues" evidence="1">
    <location>
        <begin position="3302"/>
        <end position="3323"/>
    </location>
</feature>
<feature type="compositionally biased region" description="Acidic residues" evidence="1">
    <location>
        <begin position="3273"/>
        <end position="3294"/>
    </location>
</feature>
<feature type="region of interest" description="Disordered" evidence="1">
    <location>
        <begin position="3851"/>
        <end position="3908"/>
    </location>
</feature>
<dbReference type="CDD" id="cd20379">
    <property type="entry name" value="Tudor_dTUD-like"/>
    <property type="match status" value="2"/>
</dbReference>
<feature type="compositionally biased region" description="Low complexity" evidence="1">
    <location>
        <begin position="4014"/>
        <end position="4027"/>
    </location>
</feature>
<dbReference type="SUPFAM" id="SSF63748">
    <property type="entry name" value="Tudor/PWWP/MBT"/>
    <property type="match status" value="16"/>
</dbReference>
<dbReference type="FunFam" id="2.30.30.140:FF:000018">
    <property type="entry name" value="Serine/threonine-protein kinase 31"/>
    <property type="match status" value="7"/>
</dbReference>
<feature type="compositionally biased region" description="Polar residues" evidence="1">
    <location>
        <begin position="3881"/>
        <end position="3908"/>
    </location>
</feature>
<organism evidence="3">
    <name type="scientific">Halisarca dujardinii</name>
    <name type="common">Dujardin's slime sponge</name>
    <dbReference type="NCBI Taxonomy" id="2583056"/>
    <lineage>
        <taxon>Eukaryota</taxon>
        <taxon>Metazoa</taxon>
        <taxon>Porifera</taxon>
        <taxon>Demospongiae</taxon>
        <taxon>Verongimorpha</taxon>
        <taxon>Chondrillida</taxon>
        <taxon>Halisarcidae</taxon>
        <taxon>Halisarca</taxon>
    </lineage>
</organism>
<name>A0AA96MNU2_HALDU</name>
<feature type="domain" description="Tudor" evidence="2">
    <location>
        <begin position="2210"/>
        <end position="2267"/>
    </location>
</feature>
<feature type="domain" description="Tudor" evidence="2">
    <location>
        <begin position="1124"/>
        <end position="1184"/>
    </location>
</feature>